<dbReference type="eggNOG" id="COG1024">
    <property type="taxonomic scope" value="Bacteria"/>
</dbReference>
<keyword evidence="5" id="KW-1185">Reference proteome</keyword>
<dbReference type="InterPro" id="IPR029045">
    <property type="entry name" value="ClpP/crotonase-like_dom_sf"/>
</dbReference>
<dbReference type="GO" id="GO:0016829">
    <property type="term" value="F:lyase activity"/>
    <property type="evidence" value="ECO:0007669"/>
    <property type="project" value="UniProtKB-KW"/>
</dbReference>
<proteinExistence type="inferred from homology"/>
<dbReference type="InterPro" id="IPR001753">
    <property type="entry name" value="Enoyl-CoA_hydra/iso"/>
</dbReference>
<dbReference type="SUPFAM" id="SSF52096">
    <property type="entry name" value="ClpP/crotonase"/>
    <property type="match status" value="1"/>
</dbReference>
<dbReference type="Pfam" id="PF00378">
    <property type="entry name" value="ECH_1"/>
    <property type="match status" value="1"/>
</dbReference>
<dbReference type="OrthoDB" id="9807606at2"/>
<accession>Q13PC2</accession>
<keyword evidence="2" id="KW-0443">Lipid metabolism</keyword>
<evidence type="ECO:0000256" key="2">
    <source>
        <dbReference type="ARBA" id="ARBA00023098"/>
    </source>
</evidence>
<evidence type="ECO:0000256" key="1">
    <source>
        <dbReference type="ARBA" id="ARBA00005254"/>
    </source>
</evidence>
<reference evidence="4 5" key="1">
    <citation type="journal article" date="2006" name="Proc. Natl. Acad. Sci. U.S.A.">
        <title>Burkholderia xenovorans LB400 harbors a multi-replicon, 9.73-Mbp genome shaped for versatility.</title>
        <authorList>
            <person name="Chain P.S."/>
            <person name="Denef V.J."/>
            <person name="Konstantinidis K.T."/>
            <person name="Vergez L.M."/>
            <person name="Agullo L."/>
            <person name="Reyes V.L."/>
            <person name="Hauser L."/>
            <person name="Cordova M."/>
            <person name="Gomez L."/>
            <person name="Gonzalez M."/>
            <person name="Land M."/>
            <person name="Lao V."/>
            <person name="Larimer F."/>
            <person name="LiPuma J.J."/>
            <person name="Mahenthiralingam E."/>
            <person name="Malfatti S.A."/>
            <person name="Marx C.J."/>
            <person name="Parnell J.J."/>
            <person name="Ramette A."/>
            <person name="Richardson P."/>
            <person name="Seeger M."/>
            <person name="Smith D."/>
            <person name="Spilker T."/>
            <person name="Sul W.J."/>
            <person name="Tsoi T.V."/>
            <person name="Ulrich L.E."/>
            <person name="Zhulin I.B."/>
            <person name="Tiedje J.M."/>
        </authorList>
    </citation>
    <scope>NUCLEOTIDE SEQUENCE [LARGE SCALE GENOMIC DNA]</scope>
    <source>
        <strain evidence="4 5">LB400</strain>
    </source>
</reference>
<dbReference type="GO" id="GO:0006635">
    <property type="term" value="P:fatty acid beta-oxidation"/>
    <property type="evidence" value="ECO:0007669"/>
    <property type="project" value="TreeGrafter"/>
</dbReference>
<dbReference type="PANTHER" id="PTHR11941:SF169">
    <property type="entry name" value="(7AS)-7A-METHYL-1,5-DIOXO-2,3,5,6,7,7A-HEXAHYDRO-1H-INDENE-CARBOXYL-COA HYDROLASE"/>
    <property type="match status" value="1"/>
</dbReference>
<organism evidence="4 5">
    <name type="scientific">Paraburkholderia xenovorans (strain LB400)</name>
    <dbReference type="NCBI Taxonomy" id="266265"/>
    <lineage>
        <taxon>Bacteria</taxon>
        <taxon>Pseudomonadati</taxon>
        <taxon>Pseudomonadota</taxon>
        <taxon>Betaproteobacteria</taxon>
        <taxon>Burkholderiales</taxon>
        <taxon>Burkholderiaceae</taxon>
        <taxon>Paraburkholderia</taxon>
    </lineage>
</organism>
<name>Q13PC2_PARXL</name>
<dbReference type="Proteomes" id="UP000001817">
    <property type="component" value="Chromosome 2"/>
</dbReference>
<dbReference type="Gene3D" id="3.90.226.10">
    <property type="entry name" value="2-enoyl-CoA Hydratase, Chain A, domain 1"/>
    <property type="match status" value="1"/>
</dbReference>
<protein>
    <submittedName>
        <fullName evidence="4">Enoyl-CoA hydratase/isomerase</fullName>
    </submittedName>
</protein>
<evidence type="ECO:0000256" key="3">
    <source>
        <dbReference type="ARBA" id="ARBA00023239"/>
    </source>
</evidence>
<evidence type="ECO:0000313" key="4">
    <source>
        <dbReference type="EMBL" id="ABE34067.1"/>
    </source>
</evidence>
<dbReference type="RefSeq" id="WP_011491417.1">
    <property type="nucleotide sequence ID" value="NC_007952.1"/>
</dbReference>
<comment type="similarity">
    <text evidence="1">Belongs to the enoyl-CoA hydratase/isomerase family.</text>
</comment>
<sequence length="249" mass="26807">MSQPDNLLIEHFDDGVSLITINREARRNAISASTAIELQETFAEFDRSTQRVAVLTGAGTAAFTAGADVSDMPELWRCVPSVGITTEKPVICAVSGWCVGGGLVMAMMADLLVATEDAKFYYPEARLGTTQGMIAGLAARIPHKVAMEMMLLARPVGAERAYQAGFVNQVVPNGQHVEAALAMARELAGLAPLVLATLKRFVNEGVLSHGPTEHFGNTRRAMEVVAQSEDRKEGLLAQREKRAPKFIGR</sequence>
<dbReference type="Gene3D" id="1.10.12.10">
    <property type="entry name" value="Lyase 2-enoyl-coa Hydratase, Chain A, domain 2"/>
    <property type="match status" value="1"/>
</dbReference>
<evidence type="ECO:0000313" key="5">
    <source>
        <dbReference type="Proteomes" id="UP000001817"/>
    </source>
</evidence>
<dbReference type="PANTHER" id="PTHR11941">
    <property type="entry name" value="ENOYL-COA HYDRATASE-RELATED"/>
    <property type="match status" value="1"/>
</dbReference>
<dbReference type="EMBL" id="CP000271">
    <property type="protein sequence ID" value="ABE34067.1"/>
    <property type="molecule type" value="Genomic_DNA"/>
</dbReference>
<dbReference type="AlphaFoldDB" id="Q13PC2"/>
<dbReference type="KEGG" id="bxb:DR64_7211"/>
<dbReference type="PATRIC" id="fig|266265.5.peg.5833"/>
<keyword evidence="3" id="KW-0456">Lyase</keyword>
<dbReference type="CDD" id="cd06558">
    <property type="entry name" value="crotonase-like"/>
    <property type="match status" value="1"/>
</dbReference>
<dbReference type="STRING" id="266265.Bxe_B1902"/>
<dbReference type="KEGG" id="bxe:Bxe_B1902"/>
<gene>
    <name evidence="4" type="ORF">Bxe_B1902</name>
</gene>
<dbReference type="InterPro" id="IPR014748">
    <property type="entry name" value="Enoyl-CoA_hydra_C"/>
</dbReference>